<dbReference type="InterPro" id="IPR036291">
    <property type="entry name" value="NAD(P)-bd_dom_sf"/>
</dbReference>
<proteinExistence type="predicted"/>
<dbReference type="EMBL" id="NRRE01000022">
    <property type="protein sequence ID" value="MBK1697216.1"/>
    <property type="molecule type" value="Genomic_DNA"/>
</dbReference>
<organism evidence="5 6">
    <name type="scientific">Rhodovibrio salinarum</name>
    <dbReference type="NCBI Taxonomy" id="1087"/>
    <lineage>
        <taxon>Bacteria</taxon>
        <taxon>Pseudomonadati</taxon>
        <taxon>Pseudomonadota</taxon>
        <taxon>Alphaproteobacteria</taxon>
        <taxon>Rhodospirillales</taxon>
        <taxon>Rhodovibrionaceae</taxon>
        <taxon>Rhodovibrio</taxon>
    </lineage>
</organism>
<dbReference type="InterPro" id="IPR046346">
    <property type="entry name" value="Aminoacid_DH-like_N_sf"/>
</dbReference>
<sequence>MQRLFAIIGDPVKQARSPDVFNALAAERGVDAIMLSLHVGAEDFAGVLDGLSGVRNFEGAVVTIPHKRAAFLQCGSHGRAAEAAGVANVVRKTGDGLHGDLFDGFGMVNALRRAGVEPDGRSTLVVGAGGAGVAVAFALAEAGAAPIQVRDRDTDRCRQLVHQLTQSGYPACEFADDFQGLRLVVNCTPLGLDPADPLPVAPERLDPDCVVADAVMAGRATRLTAAASARGHAVVPGEEMLAGQMPAIWSFFGLPGETDISAAKR</sequence>
<dbReference type="AlphaFoldDB" id="A0A934QHN7"/>
<dbReference type="Gene3D" id="3.40.50.720">
    <property type="entry name" value="NAD(P)-binding Rossmann-like Domain"/>
    <property type="match status" value="1"/>
</dbReference>
<evidence type="ECO:0000313" key="5">
    <source>
        <dbReference type="EMBL" id="MBK1697216.1"/>
    </source>
</evidence>
<dbReference type="PANTHER" id="PTHR21089:SF1">
    <property type="entry name" value="BIFUNCTIONAL 3-DEHYDROQUINATE DEHYDRATASE_SHIKIMATE DEHYDROGENASE, CHLOROPLASTIC"/>
    <property type="match status" value="1"/>
</dbReference>
<accession>A0A934QHN7</accession>
<feature type="domain" description="Shikimate dehydrogenase substrate binding N-terminal" evidence="4">
    <location>
        <begin position="7"/>
        <end position="90"/>
    </location>
</feature>
<name>A0A934QHN7_9PROT</name>
<dbReference type="Pfam" id="PF08501">
    <property type="entry name" value="Shikimate_dh_N"/>
    <property type="match status" value="1"/>
</dbReference>
<dbReference type="GO" id="GO:0050661">
    <property type="term" value="F:NADP binding"/>
    <property type="evidence" value="ECO:0007669"/>
    <property type="project" value="TreeGrafter"/>
</dbReference>
<protein>
    <recommendedName>
        <fullName evidence="4">Shikimate dehydrogenase substrate binding N-terminal domain-containing protein</fullName>
    </recommendedName>
</protein>
<evidence type="ECO:0000256" key="3">
    <source>
        <dbReference type="ARBA" id="ARBA00023141"/>
    </source>
</evidence>
<keyword evidence="3" id="KW-0057">Aromatic amino acid biosynthesis</keyword>
<evidence type="ECO:0000259" key="4">
    <source>
        <dbReference type="Pfam" id="PF08501"/>
    </source>
</evidence>
<dbReference type="Gene3D" id="3.40.50.10860">
    <property type="entry name" value="Leucine Dehydrogenase, chain A, domain 1"/>
    <property type="match status" value="1"/>
</dbReference>
<dbReference type="PANTHER" id="PTHR21089">
    <property type="entry name" value="SHIKIMATE DEHYDROGENASE"/>
    <property type="match status" value="1"/>
</dbReference>
<dbReference type="Proteomes" id="UP000778970">
    <property type="component" value="Unassembled WGS sequence"/>
</dbReference>
<evidence type="ECO:0000256" key="1">
    <source>
        <dbReference type="ARBA" id="ARBA00004871"/>
    </source>
</evidence>
<dbReference type="SUPFAM" id="SSF51735">
    <property type="entry name" value="NAD(P)-binding Rossmann-fold domains"/>
    <property type="match status" value="1"/>
</dbReference>
<gene>
    <name evidence="5" type="ORF">CKO21_08140</name>
</gene>
<dbReference type="GO" id="GO:0009423">
    <property type="term" value="P:chorismate biosynthetic process"/>
    <property type="evidence" value="ECO:0007669"/>
    <property type="project" value="TreeGrafter"/>
</dbReference>
<comment type="caution">
    <text evidence="5">The sequence shown here is derived from an EMBL/GenBank/DDBJ whole genome shotgun (WGS) entry which is preliminary data.</text>
</comment>
<dbReference type="RefSeq" id="WP_037255909.1">
    <property type="nucleotide sequence ID" value="NZ_NRRE01000022.1"/>
</dbReference>
<dbReference type="GO" id="GO:0004764">
    <property type="term" value="F:shikimate 3-dehydrogenase (NADP+) activity"/>
    <property type="evidence" value="ECO:0007669"/>
    <property type="project" value="InterPro"/>
</dbReference>
<dbReference type="InterPro" id="IPR013708">
    <property type="entry name" value="Shikimate_DH-bd_N"/>
</dbReference>
<dbReference type="SUPFAM" id="SSF53223">
    <property type="entry name" value="Aminoacid dehydrogenase-like, N-terminal domain"/>
    <property type="match status" value="1"/>
</dbReference>
<keyword evidence="6" id="KW-1185">Reference proteome</keyword>
<dbReference type="InterPro" id="IPR022893">
    <property type="entry name" value="Shikimate_DH_fam"/>
</dbReference>
<keyword evidence="2" id="KW-0560">Oxidoreductase</keyword>
<keyword evidence="3" id="KW-0028">Amino-acid biosynthesis</keyword>
<dbReference type="GO" id="GO:0009073">
    <property type="term" value="P:aromatic amino acid family biosynthetic process"/>
    <property type="evidence" value="ECO:0007669"/>
    <property type="project" value="UniProtKB-KW"/>
</dbReference>
<evidence type="ECO:0000313" key="6">
    <source>
        <dbReference type="Proteomes" id="UP000778970"/>
    </source>
</evidence>
<dbReference type="GO" id="GO:0019632">
    <property type="term" value="P:shikimate metabolic process"/>
    <property type="evidence" value="ECO:0007669"/>
    <property type="project" value="TreeGrafter"/>
</dbReference>
<evidence type="ECO:0000256" key="2">
    <source>
        <dbReference type="ARBA" id="ARBA00023002"/>
    </source>
</evidence>
<reference evidence="5" key="2">
    <citation type="journal article" date="2020" name="Microorganisms">
        <title>Osmotic Adaptation and Compatible Solute Biosynthesis of Phototrophic Bacteria as Revealed from Genome Analyses.</title>
        <authorList>
            <person name="Imhoff J.F."/>
            <person name="Rahn T."/>
            <person name="Kunzel S."/>
            <person name="Keller A."/>
            <person name="Neulinger S.C."/>
        </authorList>
    </citation>
    <scope>NUCLEOTIDE SEQUENCE</scope>
    <source>
        <strain evidence="5">DSM 9154</strain>
    </source>
</reference>
<dbReference type="GO" id="GO:0005829">
    <property type="term" value="C:cytosol"/>
    <property type="evidence" value="ECO:0007669"/>
    <property type="project" value="TreeGrafter"/>
</dbReference>
<comment type="pathway">
    <text evidence="1">Metabolic intermediate biosynthesis; chorismate biosynthesis; chorismate from D-erythrose 4-phosphate and phosphoenolpyruvate: step 4/7.</text>
</comment>
<reference evidence="5" key="1">
    <citation type="submission" date="2017-08" db="EMBL/GenBank/DDBJ databases">
        <authorList>
            <person name="Imhoff J.F."/>
            <person name="Rahn T."/>
            <person name="Kuenzel S."/>
            <person name="Neulinger S.C."/>
        </authorList>
    </citation>
    <scope>NUCLEOTIDE SEQUENCE</scope>
    <source>
        <strain evidence="5">DSM 9154</strain>
    </source>
</reference>